<comment type="cofactor">
    <cofactor evidence="1 6">
        <name>FAD</name>
        <dbReference type="ChEBI" id="CHEBI:57692"/>
    </cofactor>
</comment>
<dbReference type="InterPro" id="IPR036250">
    <property type="entry name" value="AcylCo_DH-like_C"/>
</dbReference>
<dbReference type="Gene3D" id="2.40.110.10">
    <property type="entry name" value="Butyryl-CoA Dehydrogenase, subunit A, domain 2"/>
    <property type="match status" value="1"/>
</dbReference>
<evidence type="ECO:0000256" key="4">
    <source>
        <dbReference type="ARBA" id="ARBA00022827"/>
    </source>
</evidence>
<dbReference type="GO" id="GO:0003995">
    <property type="term" value="F:acyl-CoA dehydrogenase activity"/>
    <property type="evidence" value="ECO:0007669"/>
    <property type="project" value="TreeGrafter"/>
</dbReference>
<dbReference type="InterPro" id="IPR046373">
    <property type="entry name" value="Acyl-CoA_Oxase/DH_mid-dom_sf"/>
</dbReference>
<accession>C0NN49</accession>
<dbReference type="InterPro" id="IPR013786">
    <property type="entry name" value="AcylCoA_DH/ox_N"/>
</dbReference>
<comment type="similarity">
    <text evidence="2 6">Belongs to the acyl-CoA dehydrogenase family.</text>
</comment>
<dbReference type="GO" id="GO:0050660">
    <property type="term" value="F:flavin adenine dinucleotide binding"/>
    <property type="evidence" value="ECO:0007669"/>
    <property type="project" value="InterPro"/>
</dbReference>
<dbReference type="HOGENOM" id="CLU_018204_4_1_1"/>
<gene>
    <name evidence="10" type="ORF">HCBG_04176</name>
</gene>
<dbReference type="VEuPathDB" id="FungiDB:I7I50_11720"/>
<keyword evidence="4 6" id="KW-0274">FAD</keyword>
<protein>
    <submittedName>
        <fullName evidence="10">Acyl-CoA dehydrogenase</fullName>
    </submittedName>
</protein>
<reference evidence="10" key="1">
    <citation type="submission" date="2009-02" db="EMBL/GenBank/DDBJ databases">
        <title>The Genome Sequence of Ajellomyces capsulatus strain G186AR.</title>
        <authorList>
            <consortium name="The Broad Institute Genome Sequencing Platform"/>
            <person name="Champion M."/>
            <person name="Cuomo C."/>
            <person name="Ma L.-J."/>
            <person name="Henn M.R."/>
            <person name="Sil A."/>
            <person name="Goldman B."/>
            <person name="Young S.K."/>
            <person name="Kodira C.D."/>
            <person name="Zeng Q."/>
            <person name="Koehrsen M."/>
            <person name="Alvarado L."/>
            <person name="Berlin A."/>
            <person name="Borenstein D."/>
            <person name="Chen Z."/>
            <person name="Engels R."/>
            <person name="Freedman E."/>
            <person name="Gellesch M."/>
            <person name="Goldberg J."/>
            <person name="Griggs A."/>
            <person name="Gujja S."/>
            <person name="Heiman D."/>
            <person name="Hepburn T."/>
            <person name="Howarth C."/>
            <person name="Jen D."/>
            <person name="Larson L."/>
            <person name="Lewis B."/>
            <person name="Mehta T."/>
            <person name="Park D."/>
            <person name="Pearson M."/>
            <person name="Roberts A."/>
            <person name="Saif S."/>
            <person name="Shea T."/>
            <person name="Shenoy N."/>
            <person name="Sisk P."/>
            <person name="Stolte C."/>
            <person name="Sykes S."/>
            <person name="Walk T."/>
            <person name="White J."/>
            <person name="Yandava C."/>
            <person name="Klein B."/>
            <person name="McEwen J.G."/>
            <person name="Puccia R."/>
            <person name="Goldman G.H."/>
            <person name="Felipe M.S."/>
            <person name="Nino-Vega G."/>
            <person name="San-Blas G."/>
            <person name="Taylor J."/>
            <person name="Mendoza L."/>
            <person name="Galagan J."/>
            <person name="Nusbaum C."/>
            <person name="Birren B."/>
        </authorList>
    </citation>
    <scope>NUCLEOTIDE SEQUENCE</scope>
    <source>
        <strain evidence="10">G186AR</strain>
    </source>
</reference>
<dbReference type="GO" id="GO:0005737">
    <property type="term" value="C:cytoplasm"/>
    <property type="evidence" value="ECO:0007669"/>
    <property type="project" value="TreeGrafter"/>
</dbReference>
<feature type="domain" description="Acyl-CoA dehydrogenase/oxidase N-terminal" evidence="9">
    <location>
        <begin position="29"/>
        <end position="115"/>
    </location>
</feature>
<dbReference type="SUPFAM" id="SSF47203">
    <property type="entry name" value="Acyl-CoA dehydrogenase C-terminal domain-like"/>
    <property type="match status" value="1"/>
</dbReference>
<name>C0NN49_AJECG</name>
<evidence type="ECO:0000259" key="9">
    <source>
        <dbReference type="Pfam" id="PF02771"/>
    </source>
</evidence>
<dbReference type="PANTHER" id="PTHR48083">
    <property type="entry name" value="MEDIUM-CHAIN SPECIFIC ACYL-COA DEHYDROGENASE, MITOCHONDRIAL-RELATED"/>
    <property type="match status" value="1"/>
</dbReference>
<feature type="domain" description="Acyl-CoA dehydrogenase/oxidase C-terminal" evidence="7">
    <location>
        <begin position="294"/>
        <end position="446"/>
    </location>
</feature>
<keyword evidence="11" id="KW-1185">Reference proteome</keyword>
<evidence type="ECO:0000256" key="2">
    <source>
        <dbReference type="ARBA" id="ARBA00009347"/>
    </source>
</evidence>
<proteinExistence type="inferred from homology"/>
<organism evidence="10 11">
    <name type="scientific">Ajellomyces capsulatus (strain G186AR / H82 / ATCC MYA-2454 / RMSCC 2432)</name>
    <name type="common">Darling's disease fungus</name>
    <name type="synonym">Histoplasma capsulatum</name>
    <dbReference type="NCBI Taxonomy" id="447093"/>
    <lineage>
        <taxon>Eukaryota</taxon>
        <taxon>Fungi</taxon>
        <taxon>Dikarya</taxon>
        <taxon>Ascomycota</taxon>
        <taxon>Pezizomycotina</taxon>
        <taxon>Eurotiomycetes</taxon>
        <taxon>Eurotiomycetidae</taxon>
        <taxon>Onygenales</taxon>
        <taxon>Ajellomycetaceae</taxon>
        <taxon>Histoplasma</taxon>
    </lineage>
</organism>
<dbReference type="Pfam" id="PF02770">
    <property type="entry name" value="Acyl-CoA_dh_M"/>
    <property type="match status" value="1"/>
</dbReference>
<evidence type="ECO:0000313" key="10">
    <source>
        <dbReference type="EMBL" id="EEH07297.1"/>
    </source>
</evidence>
<sequence length="469" mass="51950">MTPVFHASAVAPYAEPLWHSCDSSPYYNESHKKLRLFVRDYVENHLKPHAEEYEKQGFIPPEALKLYVEKGFAITKPTKREYMGGLSLPAGIDPEDWDVFHNLVTTDELNRLVVSLILSFPLYRCFRNPLRRNNSLTKDLWVTRVGYTGVLWGLFGGNTIGCPPILNFGNEAQKLKYSPKVSRGEIRFCLGITEPDAGSDVANIRTTAKRSGNKYIVNGAKKWITNGIWAHYCTAAVRTGGKGRGGISLLIIPLAAKGVTRRRMENSGVNASGSTFIEFDDVEVPAENLIGIENDGFRYIMSNFNPERLGLASSCVRLSRVCVEDAYNYAITRETFGQPLIANQIIRAKFSKLGRLIEPCQAFLEQLAYTVQVAAKTGQEANVGGMTALLKVMSTRCLEKVCREAQQVMGGAGYNKSGRGARIEQISRDVRVYVVGGGSEEILSDLAVREEIKNLHDTQRAAAKEGAKI</sequence>
<evidence type="ECO:0000313" key="11">
    <source>
        <dbReference type="Proteomes" id="UP000001631"/>
    </source>
</evidence>
<dbReference type="RefSeq" id="XP_045287778.1">
    <property type="nucleotide sequence ID" value="XM_045431225.1"/>
</dbReference>
<dbReference type="GeneID" id="69037192"/>
<dbReference type="AlphaFoldDB" id="C0NN49"/>
<dbReference type="InterPro" id="IPR050741">
    <property type="entry name" value="Acyl-CoA_dehydrogenase"/>
</dbReference>
<evidence type="ECO:0000259" key="7">
    <source>
        <dbReference type="Pfam" id="PF00441"/>
    </source>
</evidence>
<dbReference type="InterPro" id="IPR009075">
    <property type="entry name" value="AcylCo_DH/oxidase_C"/>
</dbReference>
<keyword evidence="5 6" id="KW-0560">Oxidoreductase</keyword>
<dbReference type="GO" id="GO:0033539">
    <property type="term" value="P:fatty acid beta-oxidation using acyl-CoA dehydrogenase"/>
    <property type="evidence" value="ECO:0007669"/>
    <property type="project" value="TreeGrafter"/>
</dbReference>
<dbReference type="Pfam" id="PF00441">
    <property type="entry name" value="Acyl-CoA_dh_1"/>
    <property type="match status" value="1"/>
</dbReference>
<dbReference type="InterPro" id="IPR006091">
    <property type="entry name" value="Acyl-CoA_Oxase/DH_mid-dom"/>
</dbReference>
<dbReference type="STRING" id="447093.C0NN49"/>
<dbReference type="Gene3D" id="1.20.140.10">
    <property type="entry name" value="Butyryl-CoA Dehydrogenase, subunit A, domain 3"/>
    <property type="match status" value="1"/>
</dbReference>
<dbReference type="SUPFAM" id="SSF56645">
    <property type="entry name" value="Acyl-CoA dehydrogenase NM domain-like"/>
    <property type="match status" value="2"/>
</dbReference>
<dbReference type="InterPro" id="IPR009100">
    <property type="entry name" value="AcylCoA_DH/oxidase_NM_dom_sf"/>
</dbReference>
<dbReference type="EMBL" id="GG663367">
    <property type="protein sequence ID" value="EEH07297.1"/>
    <property type="molecule type" value="Genomic_DNA"/>
</dbReference>
<evidence type="ECO:0000256" key="3">
    <source>
        <dbReference type="ARBA" id="ARBA00022630"/>
    </source>
</evidence>
<keyword evidence="3 6" id="KW-0285">Flavoprotein</keyword>
<dbReference type="FunFam" id="2.40.110.10:FF:000002">
    <property type="entry name" value="Acyl-CoA dehydrogenase fadE12"/>
    <property type="match status" value="1"/>
</dbReference>
<evidence type="ECO:0000256" key="5">
    <source>
        <dbReference type="ARBA" id="ARBA00023002"/>
    </source>
</evidence>
<dbReference type="PANTHER" id="PTHR48083:SF17">
    <property type="entry name" value="ACYL-COA DEHYDROGENASE (AFU_ORTHOLOGUE AFUA_2G16630)-RELATED"/>
    <property type="match status" value="1"/>
</dbReference>
<dbReference type="Gene3D" id="1.10.540.10">
    <property type="entry name" value="Acyl-CoA dehydrogenase/oxidase, N-terminal domain"/>
    <property type="match status" value="2"/>
</dbReference>
<dbReference type="Proteomes" id="UP000001631">
    <property type="component" value="Unassembled WGS sequence"/>
</dbReference>
<dbReference type="Pfam" id="PF02771">
    <property type="entry name" value="Acyl-CoA_dh_N"/>
    <property type="match status" value="1"/>
</dbReference>
<dbReference type="InterPro" id="IPR037069">
    <property type="entry name" value="AcylCoA_DH/ox_N_sf"/>
</dbReference>
<evidence type="ECO:0000259" key="8">
    <source>
        <dbReference type="Pfam" id="PF02770"/>
    </source>
</evidence>
<feature type="domain" description="Acyl-CoA oxidase/dehydrogenase middle" evidence="8">
    <location>
        <begin position="189"/>
        <end position="282"/>
    </location>
</feature>
<dbReference type="InParanoid" id="C0NN49"/>
<evidence type="ECO:0000256" key="1">
    <source>
        <dbReference type="ARBA" id="ARBA00001974"/>
    </source>
</evidence>
<evidence type="ECO:0000256" key="6">
    <source>
        <dbReference type="RuleBase" id="RU362125"/>
    </source>
</evidence>